<evidence type="ECO:0000256" key="1">
    <source>
        <dbReference type="SAM" id="Coils"/>
    </source>
</evidence>
<evidence type="ECO:0000313" key="3">
    <source>
        <dbReference type="Proteomes" id="UP001141806"/>
    </source>
</evidence>
<organism evidence="2 3">
    <name type="scientific">Protea cynaroides</name>
    <dbReference type="NCBI Taxonomy" id="273540"/>
    <lineage>
        <taxon>Eukaryota</taxon>
        <taxon>Viridiplantae</taxon>
        <taxon>Streptophyta</taxon>
        <taxon>Embryophyta</taxon>
        <taxon>Tracheophyta</taxon>
        <taxon>Spermatophyta</taxon>
        <taxon>Magnoliopsida</taxon>
        <taxon>Proteales</taxon>
        <taxon>Proteaceae</taxon>
        <taxon>Protea</taxon>
    </lineage>
</organism>
<sequence>MKMENDSLRIQVQEMSEALKVLRIENEELKRQVEELERGRASSQYVCARAGFWESEVARLSADNKLLRKRLRARDPSTVSEDSDFFGRLLPFCMYLPVLP</sequence>
<reference evidence="2" key="1">
    <citation type="journal article" date="2023" name="Plant J.">
        <title>The genome of the king protea, Protea cynaroides.</title>
        <authorList>
            <person name="Chang J."/>
            <person name="Duong T.A."/>
            <person name="Schoeman C."/>
            <person name="Ma X."/>
            <person name="Roodt D."/>
            <person name="Barker N."/>
            <person name="Li Z."/>
            <person name="Van de Peer Y."/>
            <person name="Mizrachi E."/>
        </authorList>
    </citation>
    <scope>NUCLEOTIDE SEQUENCE</scope>
    <source>
        <tissue evidence="2">Young leaves</tissue>
    </source>
</reference>
<proteinExistence type="predicted"/>
<protein>
    <submittedName>
        <fullName evidence="2">Uncharacterized protein</fullName>
    </submittedName>
</protein>
<accession>A0A9Q0JS28</accession>
<feature type="coiled-coil region" evidence="1">
    <location>
        <begin position="5"/>
        <end position="39"/>
    </location>
</feature>
<dbReference type="AlphaFoldDB" id="A0A9Q0JS28"/>
<keyword evidence="3" id="KW-1185">Reference proteome</keyword>
<dbReference type="Proteomes" id="UP001141806">
    <property type="component" value="Unassembled WGS sequence"/>
</dbReference>
<keyword evidence="1" id="KW-0175">Coiled coil</keyword>
<evidence type="ECO:0000313" key="2">
    <source>
        <dbReference type="EMBL" id="KAJ4945381.1"/>
    </source>
</evidence>
<name>A0A9Q0JS28_9MAGN</name>
<gene>
    <name evidence="2" type="ORF">NE237_016349</name>
</gene>
<dbReference type="EMBL" id="JAMYWD010001023">
    <property type="protein sequence ID" value="KAJ4945381.1"/>
    <property type="molecule type" value="Genomic_DNA"/>
</dbReference>
<comment type="caution">
    <text evidence="2">The sequence shown here is derived from an EMBL/GenBank/DDBJ whole genome shotgun (WGS) entry which is preliminary data.</text>
</comment>